<comment type="similarity">
    <text evidence="1 4">Belongs to the eukaryotic ribosomal protein eS21 family.</text>
</comment>
<dbReference type="PANTHER" id="PTHR10442">
    <property type="entry name" value="40S RIBOSOMAL PROTEIN S21"/>
    <property type="match status" value="1"/>
</dbReference>
<dbReference type="AlphaFoldDB" id="A0A7L5NXY5"/>
<dbReference type="InterPro" id="IPR038579">
    <property type="entry name" value="Ribosomal_eS21_sf"/>
</dbReference>
<name>A0A7L5NXY5_EUGGR</name>
<dbReference type="Pfam" id="PF01249">
    <property type="entry name" value="Ribosomal_S21e"/>
    <property type="match status" value="1"/>
</dbReference>
<evidence type="ECO:0000256" key="4">
    <source>
        <dbReference type="PIRNR" id="PIRNR002148"/>
    </source>
</evidence>
<organism evidence="5">
    <name type="scientific">Euglena gracilis</name>
    <dbReference type="NCBI Taxonomy" id="3039"/>
    <lineage>
        <taxon>Eukaryota</taxon>
        <taxon>Discoba</taxon>
        <taxon>Euglenozoa</taxon>
        <taxon>Euglenida</taxon>
        <taxon>Spirocuta</taxon>
        <taxon>Euglenophyceae</taxon>
        <taxon>Euglenales</taxon>
        <taxon>Euglenaceae</taxon>
        <taxon>Euglena</taxon>
    </lineage>
</organism>
<dbReference type="PIRSF" id="PIRSF002148">
    <property type="entry name" value="Ribosomal_S21e"/>
    <property type="match status" value="1"/>
</dbReference>
<evidence type="ECO:0000256" key="2">
    <source>
        <dbReference type="ARBA" id="ARBA00022980"/>
    </source>
</evidence>
<accession>A0A7L5NXY5</accession>
<evidence type="ECO:0000256" key="3">
    <source>
        <dbReference type="ARBA" id="ARBA00023274"/>
    </source>
</evidence>
<sequence>MLNDEGINVDAYIPRKCSATNQLITAKDHASVQFNVGLIDENGAYIGEYKTIAFAGFLRRGAASDQALNRLMLAANILKEKGESEVVDVPKQRRGH</sequence>
<dbReference type="GO" id="GO:0005840">
    <property type="term" value="C:ribosome"/>
    <property type="evidence" value="ECO:0007669"/>
    <property type="project" value="UniProtKB-KW"/>
</dbReference>
<keyword evidence="2 4" id="KW-0689">Ribosomal protein</keyword>
<dbReference type="GO" id="GO:0003735">
    <property type="term" value="F:structural constituent of ribosome"/>
    <property type="evidence" value="ECO:0007669"/>
    <property type="project" value="InterPro"/>
</dbReference>
<evidence type="ECO:0000256" key="1">
    <source>
        <dbReference type="ARBA" id="ARBA00010228"/>
    </source>
</evidence>
<dbReference type="InterPro" id="IPR001931">
    <property type="entry name" value="Ribosomal_eS21"/>
</dbReference>
<reference evidence="5" key="1">
    <citation type="submission" date="2020-06" db="EMBL/GenBank/DDBJ databases">
        <title>Cryo-EM structure of the highly atypical cytoplasmic ribosome of Euglena gracilis.</title>
        <authorList>
            <person name="Matzov D."/>
            <person name="Taoka M."/>
            <person name="Nobe Y."/>
            <person name="Yamauchi Y."/>
            <person name="Halfon Y."/>
            <person name="Asis N."/>
            <person name="Zimermann E."/>
            <person name="Rozenberg H."/>
            <person name="Bashan A."/>
            <person name="Bushan S."/>
            <person name="Isobe T."/>
            <person name="Gray M.W."/>
            <person name="Yonath A."/>
            <person name="Shalev-Benami M."/>
        </authorList>
    </citation>
    <scope>NUCLEOTIDE SEQUENCE</scope>
    <source>
        <strain evidence="5">Z</strain>
    </source>
</reference>
<keyword evidence="3 4" id="KW-0687">Ribonucleoprotein</keyword>
<dbReference type="EMBL" id="MT583857">
    <property type="protein sequence ID" value="QLA09588.1"/>
    <property type="molecule type" value="mRNA"/>
</dbReference>
<evidence type="ECO:0000313" key="5">
    <source>
        <dbReference type="EMBL" id="QLA09588.1"/>
    </source>
</evidence>
<dbReference type="GO" id="GO:1990904">
    <property type="term" value="C:ribonucleoprotein complex"/>
    <property type="evidence" value="ECO:0007669"/>
    <property type="project" value="UniProtKB-KW"/>
</dbReference>
<proteinExistence type="evidence at transcript level"/>
<dbReference type="GO" id="GO:0006412">
    <property type="term" value="P:translation"/>
    <property type="evidence" value="ECO:0007669"/>
    <property type="project" value="InterPro"/>
</dbReference>
<dbReference type="Gene3D" id="3.30.1230.20">
    <property type="match status" value="1"/>
</dbReference>
<protein>
    <recommendedName>
        <fullName evidence="4">40S ribosomal protein S21</fullName>
    </recommendedName>
</protein>